<evidence type="ECO:0000313" key="2">
    <source>
        <dbReference type="EMBL" id="KIO27923.1"/>
    </source>
</evidence>
<protein>
    <recommendedName>
        <fullName evidence="1">Tc1-like transposase DDE domain-containing protein</fullName>
    </recommendedName>
</protein>
<dbReference type="Gene3D" id="3.30.420.10">
    <property type="entry name" value="Ribonuclease H-like superfamily/Ribonuclease H"/>
    <property type="match status" value="1"/>
</dbReference>
<evidence type="ECO:0000313" key="3">
    <source>
        <dbReference type="Proteomes" id="UP000054248"/>
    </source>
</evidence>
<dbReference type="InterPro" id="IPR038717">
    <property type="entry name" value="Tc1-like_DDE_dom"/>
</dbReference>
<name>A0A0C3L2H0_9AGAM</name>
<dbReference type="EMBL" id="KN823001">
    <property type="protein sequence ID" value="KIO27923.1"/>
    <property type="molecule type" value="Genomic_DNA"/>
</dbReference>
<evidence type="ECO:0000259" key="1">
    <source>
        <dbReference type="Pfam" id="PF13358"/>
    </source>
</evidence>
<dbReference type="OrthoDB" id="2266637at2759"/>
<dbReference type="Pfam" id="PF13358">
    <property type="entry name" value="DDE_3"/>
    <property type="match status" value="1"/>
</dbReference>
<dbReference type="HOGENOM" id="CLU_056788_12_1_1"/>
<dbReference type="InterPro" id="IPR036397">
    <property type="entry name" value="RNaseH_sf"/>
</dbReference>
<keyword evidence="3" id="KW-1185">Reference proteome</keyword>
<proteinExistence type="predicted"/>
<dbReference type="AlphaFoldDB" id="A0A0C3L2H0"/>
<gene>
    <name evidence="2" type="ORF">M407DRAFT_72463</name>
</gene>
<organism evidence="2 3">
    <name type="scientific">Tulasnella calospora MUT 4182</name>
    <dbReference type="NCBI Taxonomy" id="1051891"/>
    <lineage>
        <taxon>Eukaryota</taxon>
        <taxon>Fungi</taxon>
        <taxon>Dikarya</taxon>
        <taxon>Basidiomycota</taxon>
        <taxon>Agaricomycotina</taxon>
        <taxon>Agaricomycetes</taxon>
        <taxon>Cantharellales</taxon>
        <taxon>Tulasnellaceae</taxon>
        <taxon>Tulasnella</taxon>
    </lineage>
</organism>
<dbReference type="Proteomes" id="UP000054248">
    <property type="component" value="Unassembled WGS sequence"/>
</dbReference>
<feature type="domain" description="Tc1-like transposase DDE" evidence="1">
    <location>
        <begin position="2"/>
        <end position="30"/>
    </location>
</feature>
<dbReference type="GO" id="GO:0003676">
    <property type="term" value="F:nucleic acid binding"/>
    <property type="evidence" value="ECO:0007669"/>
    <property type="project" value="InterPro"/>
</dbReference>
<sequence>MHILYSPPYSPDFNPIELAFAAIKTKLHHHGTLIWNNMMEKDDSYVYKVLQDLVFSVTPEAAWGWFYKCGYV</sequence>
<reference evidence="2 3" key="1">
    <citation type="submission" date="2014-04" db="EMBL/GenBank/DDBJ databases">
        <authorList>
            <consortium name="DOE Joint Genome Institute"/>
            <person name="Kuo A."/>
            <person name="Girlanda M."/>
            <person name="Perotto S."/>
            <person name="Kohler A."/>
            <person name="Nagy L.G."/>
            <person name="Floudas D."/>
            <person name="Copeland A."/>
            <person name="Barry K.W."/>
            <person name="Cichocki N."/>
            <person name="Veneault-Fourrey C."/>
            <person name="LaButti K."/>
            <person name="Lindquist E.A."/>
            <person name="Lipzen A."/>
            <person name="Lundell T."/>
            <person name="Morin E."/>
            <person name="Murat C."/>
            <person name="Sun H."/>
            <person name="Tunlid A."/>
            <person name="Henrissat B."/>
            <person name="Grigoriev I.V."/>
            <person name="Hibbett D.S."/>
            <person name="Martin F."/>
            <person name="Nordberg H.P."/>
            <person name="Cantor M.N."/>
            <person name="Hua S.X."/>
        </authorList>
    </citation>
    <scope>NUCLEOTIDE SEQUENCE [LARGE SCALE GENOMIC DNA]</scope>
    <source>
        <strain evidence="2 3">MUT 4182</strain>
    </source>
</reference>
<dbReference type="STRING" id="1051891.A0A0C3L2H0"/>
<reference evidence="3" key="2">
    <citation type="submission" date="2015-01" db="EMBL/GenBank/DDBJ databases">
        <title>Evolutionary Origins and Diversification of the Mycorrhizal Mutualists.</title>
        <authorList>
            <consortium name="DOE Joint Genome Institute"/>
            <consortium name="Mycorrhizal Genomics Consortium"/>
            <person name="Kohler A."/>
            <person name="Kuo A."/>
            <person name="Nagy L.G."/>
            <person name="Floudas D."/>
            <person name="Copeland A."/>
            <person name="Barry K.W."/>
            <person name="Cichocki N."/>
            <person name="Veneault-Fourrey C."/>
            <person name="LaButti K."/>
            <person name="Lindquist E.A."/>
            <person name="Lipzen A."/>
            <person name="Lundell T."/>
            <person name="Morin E."/>
            <person name="Murat C."/>
            <person name="Riley R."/>
            <person name="Ohm R."/>
            <person name="Sun H."/>
            <person name="Tunlid A."/>
            <person name="Henrissat B."/>
            <person name="Grigoriev I.V."/>
            <person name="Hibbett D.S."/>
            <person name="Martin F."/>
        </authorList>
    </citation>
    <scope>NUCLEOTIDE SEQUENCE [LARGE SCALE GENOMIC DNA]</scope>
    <source>
        <strain evidence="3">MUT 4182</strain>
    </source>
</reference>
<accession>A0A0C3L2H0</accession>